<evidence type="ECO:0000313" key="6">
    <source>
        <dbReference type="EMBL" id="KAH0563355.1"/>
    </source>
</evidence>
<keyword evidence="2 3" id="KW-0040">ANK repeat</keyword>
<comment type="caution">
    <text evidence="6">The sequence shown here is derived from an EMBL/GenBank/DDBJ whole genome shotgun (WGS) entry which is preliminary data.</text>
</comment>
<feature type="repeat" description="ANK" evidence="3">
    <location>
        <begin position="1153"/>
        <end position="1185"/>
    </location>
</feature>
<dbReference type="EMBL" id="JAGHQM010000214">
    <property type="protein sequence ID" value="KAH0563355.1"/>
    <property type="molecule type" value="Genomic_DNA"/>
</dbReference>
<name>A0A9P8LFW6_9PEZI</name>
<dbReference type="Pfam" id="PF24883">
    <property type="entry name" value="NPHP3_N"/>
    <property type="match status" value="1"/>
</dbReference>
<feature type="region of interest" description="Disordered" evidence="4">
    <location>
        <begin position="2120"/>
        <end position="2155"/>
    </location>
</feature>
<dbReference type="InterPro" id="IPR056884">
    <property type="entry name" value="NPHP3-like_N"/>
</dbReference>
<keyword evidence="7" id="KW-1185">Reference proteome</keyword>
<evidence type="ECO:0000256" key="4">
    <source>
        <dbReference type="SAM" id="MobiDB-lite"/>
    </source>
</evidence>
<dbReference type="Gene3D" id="1.25.40.20">
    <property type="entry name" value="Ankyrin repeat-containing domain"/>
    <property type="match status" value="4"/>
</dbReference>
<dbReference type="PANTHER" id="PTHR24198:SF165">
    <property type="entry name" value="ANKYRIN REPEAT-CONTAINING PROTEIN-RELATED"/>
    <property type="match status" value="1"/>
</dbReference>
<evidence type="ECO:0000313" key="7">
    <source>
        <dbReference type="Proteomes" id="UP000750711"/>
    </source>
</evidence>
<dbReference type="PANTHER" id="PTHR24198">
    <property type="entry name" value="ANKYRIN REPEAT AND PROTEIN KINASE DOMAIN-CONTAINING PROTEIN"/>
    <property type="match status" value="1"/>
</dbReference>
<dbReference type="InterPro" id="IPR036770">
    <property type="entry name" value="Ankyrin_rpt-contain_sf"/>
</dbReference>
<evidence type="ECO:0000256" key="1">
    <source>
        <dbReference type="ARBA" id="ARBA00022737"/>
    </source>
</evidence>
<dbReference type="PROSITE" id="PS50837">
    <property type="entry name" value="NACHT"/>
    <property type="match status" value="1"/>
</dbReference>
<feature type="repeat" description="ANK" evidence="3">
    <location>
        <begin position="910"/>
        <end position="942"/>
    </location>
</feature>
<feature type="repeat" description="ANK" evidence="3">
    <location>
        <begin position="1488"/>
        <end position="1513"/>
    </location>
</feature>
<dbReference type="PROSITE" id="PS50088">
    <property type="entry name" value="ANK_REPEAT"/>
    <property type="match status" value="11"/>
</dbReference>
<evidence type="ECO:0000259" key="5">
    <source>
        <dbReference type="PROSITE" id="PS50837"/>
    </source>
</evidence>
<dbReference type="Gene3D" id="3.40.50.300">
    <property type="entry name" value="P-loop containing nucleotide triphosphate hydrolases"/>
    <property type="match status" value="1"/>
</dbReference>
<gene>
    <name evidence="6" type="ORF">GP486_002074</name>
</gene>
<feature type="repeat" description="ANK" evidence="3">
    <location>
        <begin position="1523"/>
        <end position="1555"/>
    </location>
</feature>
<feature type="repeat" description="ANK" evidence="3">
    <location>
        <begin position="943"/>
        <end position="969"/>
    </location>
</feature>
<keyword evidence="1" id="KW-0677">Repeat</keyword>
<dbReference type="InterPro" id="IPR054471">
    <property type="entry name" value="GPIID_WHD"/>
</dbReference>
<dbReference type="InterPro" id="IPR007111">
    <property type="entry name" value="NACHT_NTPase"/>
</dbReference>
<protein>
    <recommendedName>
        <fullName evidence="5">NACHT domain-containing protein</fullName>
    </recommendedName>
</protein>
<evidence type="ECO:0000256" key="2">
    <source>
        <dbReference type="ARBA" id="ARBA00023043"/>
    </source>
</evidence>
<feature type="repeat" description="ANK" evidence="3">
    <location>
        <begin position="1289"/>
        <end position="1321"/>
    </location>
</feature>
<dbReference type="PRINTS" id="PR01415">
    <property type="entry name" value="ANKYRIN"/>
</dbReference>
<dbReference type="InterPro" id="IPR027417">
    <property type="entry name" value="P-loop_NTPase"/>
</dbReference>
<dbReference type="PROSITE" id="PS50297">
    <property type="entry name" value="ANK_REP_REGION"/>
    <property type="match status" value="8"/>
</dbReference>
<feature type="repeat" description="ANK" evidence="3">
    <location>
        <begin position="877"/>
        <end position="909"/>
    </location>
</feature>
<dbReference type="InterPro" id="IPR002110">
    <property type="entry name" value="Ankyrin_rpt"/>
</dbReference>
<organism evidence="6 7">
    <name type="scientific">Trichoglossum hirsutum</name>
    <dbReference type="NCBI Taxonomy" id="265104"/>
    <lineage>
        <taxon>Eukaryota</taxon>
        <taxon>Fungi</taxon>
        <taxon>Dikarya</taxon>
        <taxon>Ascomycota</taxon>
        <taxon>Pezizomycotina</taxon>
        <taxon>Geoglossomycetes</taxon>
        <taxon>Geoglossales</taxon>
        <taxon>Geoglossaceae</taxon>
        <taxon>Trichoglossum</taxon>
    </lineage>
</organism>
<reference evidence="6" key="1">
    <citation type="submission" date="2021-03" db="EMBL/GenBank/DDBJ databases">
        <title>Comparative genomics and phylogenomic investigation of the class Geoglossomycetes provide insights into ecological specialization and systematics.</title>
        <authorList>
            <person name="Melie T."/>
            <person name="Pirro S."/>
            <person name="Miller A.N."/>
            <person name="Quandt A."/>
        </authorList>
    </citation>
    <scope>NUCLEOTIDE SEQUENCE</scope>
    <source>
        <strain evidence="6">CAQ_001_2017</strain>
    </source>
</reference>
<accession>A0A9P8LFW6</accession>
<evidence type="ECO:0000256" key="3">
    <source>
        <dbReference type="PROSITE-ProRule" id="PRU00023"/>
    </source>
</evidence>
<dbReference type="Pfam" id="PF12796">
    <property type="entry name" value="Ank_2"/>
    <property type="match status" value="4"/>
</dbReference>
<feature type="repeat" description="ANK" evidence="3">
    <location>
        <begin position="1120"/>
        <end position="1152"/>
    </location>
</feature>
<feature type="repeat" description="ANK" evidence="3">
    <location>
        <begin position="1081"/>
        <end position="1104"/>
    </location>
</feature>
<feature type="domain" description="NACHT" evidence="5">
    <location>
        <begin position="333"/>
        <end position="474"/>
    </location>
</feature>
<dbReference type="Proteomes" id="UP000750711">
    <property type="component" value="Unassembled WGS sequence"/>
</dbReference>
<feature type="repeat" description="ANK" evidence="3">
    <location>
        <begin position="1048"/>
        <end position="1080"/>
    </location>
</feature>
<dbReference type="SUPFAM" id="SSF48403">
    <property type="entry name" value="Ankyrin repeat"/>
    <property type="match status" value="3"/>
</dbReference>
<dbReference type="Pfam" id="PF13637">
    <property type="entry name" value="Ank_4"/>
    <property type="match status" value="1"/>
</dbReference>
<feature type="compositionally biased region" description="Basic and acidic residues" evidence="4">
    <location>
        <begin position="2120"/>
        <end position="2130"/>
    </location>
</feature>
<feature type="repeat" description="ANK" evidence="3">
    <location>
        <begin position="1186"/>
        <end position="1207"/>
    </location>
</feature>
<sequence length="2155" mass="239063">MDAGTGAGEPVLQMAQQQAISSDPGLTNAVIEAWKARCAELGEDERKRFESYACRGLADYLEKLEEACRKHRNESHAFKFLDWFDPIFKAVELFMPAAIATIQAYPNPGSLILGGIIGAIQATGRFRDYQRLTVQLLARMGRKAHILQEFETVVYKSDIQVQMALVDVYGDIIQFCQRAVRFATGDGNFIARVKLNMFRSFEAQLGPLAQAFETHIEYLETLGWLCDKKRLKDLHDNLYARYTATERASADNGEHFQRLGAAMDQLLKRDREIQLQEEQRRKEKHKVALLDWLSSLSFRAAYDLRCDEHLDGTGFWLLDSETYKNWKSSDESDLLWVRGKPGSGKSVLAAVTITDLRLEVEPETALGYAFCRRGDESFQDPTKIFGALAKQVSEHKSAIDPVLEMECRASHSSTSPSQRAIRLVMASAVKQFRQIFLVVDALDECKDNDQLAQDLRDLVENKGLPPVKVIVFSRHEYNLEECFRPYKQIEPDLGANEEDLKAYIYSLFPDDSQKKSVNAEIRDECIAKADGMFLWVKLLAQNLRKPLRSKEKLKKIKEIPPGLDSIYDRILKDICNQDEDIRATAFLVLLWVIHAWRPLDRDEMLDAVADYSETTRLKDASKHDNAEHLVAMCANLVFIDKDGQFRLCHESVRGHLEKLTPDPTQPLSEFHQQMLNAHERLAKICLNYVLLDDFERGVALSLEGLVSFATRKPLLWYASNWHLHVTEENASLLRNLIMKCVNSQPRRELSMQFALLVTEYSTASTAKLWKYSGTSNQLHLLAICGLKQIAESTPDVISLALEADGSGRTPLTYAMEQQHHDMTLWLINRIQNTPGQSLDVMQKLSAIHSAAEHGWADILDKLLFQNEDLINLKIRPDGETPLTRACSSGMKEAAETLIRCKANVNLVDGKGDYPLVLAASYGHASVVDLLLAHGADPNCYDAQGFGPLHYASDIGNADIAAALLEKNADPLAAGPEGEKRSPLFVAASRNSVDVLKAFYEANSRLVVDLKAEKGMNPIHAAAACNSSRALGYLLEVGTQKDSLTGDDARETALNIAADMGSLESVKVLVKGGCDPSLPDAKGRNAIHAAARSGKLRIVRYILEKQPRCSWSSLVNRRGDNSETPLHSAVQGENPDIISFLLEAGGDPKIDGASASSPLHWAAEKGLTKIAAMLLQHTKEPNPRDKDDETPLHLAARAGKFDFIVQFFQDCVELGLSVDINARSKWNKTAFGLALSNDREDAAKFLLGKGSISVCDRDGNYPIHHAAWRGYDSIVEQLSGHEGADKRGYVGRTPLHCAALRGNLSTVKLLTKISANVLNEKDDYRNTPVSSALVNRHLEVAHYLLDMGVDYSGVDEYGNSLLRIAAGLPDLSMVQRLLSLGCRGDESNRFGVTPFSAAVEAGSTEIIDVLIAAGFDGTDLTDSNGNSCGVQAVGTGNLKMLYKLDGHEAQYRSRNLFGRTTAHAAAGGHPDILKFLNDRDVDLSLSDDEGLTPLMMAAQEGNAAGVSYLLQSQAHSVNQCTLFGRDTALTFAAELGYPQTIRLLLAAGADPHHRNVLGSSAIEYASSHRPSLREMHKAQYFHGSGSLETRKQTQINVIRQCCERILRVPQEPSVKQLYYRISRVCDLSSALLLVEDYETAKIPLIEIFWPPKLSPIEVTFECYICRSQKYLGDKYICQTCDDWKPLCKACHNDFEEAEGKLPDSLKEVLELEKQVLPVRLALLEETSLGLVYLAMRYFMTGCKWTETNLEKYEVWEQKYNSNNRFQRLPRPGQELLKLVMDVAQSIEGTQATAGDAAERAKAAILLNERYEKYRRQYGFVKDIQDFRCENHKFMVIKEEEARSAKAAGVSLGSEDERITTSFLHGLLDKYSDGSVRSRGLNSHISDPRPAALSRYAFADGAPNGYTAEGKTNEVESPRARVPQRSFTVAVREPVKRLRDFKSASMHTDLDFTPSAQPPQVGGNTHPARRARTLPVHLDAGFTAFFPNSAEILPQNSGSVLQKLDDLSSDHDIGALADHFLNPTSSSPIVELLSRSDGPQRSLPSSTRITTAPSDISISNRLNNSSKIWGIWFRLMVSGVGVEGPALDSGRNSCFDLALALHVTEAMTTGFIDTYFASQQDKRELAEVEDAPKSSSDSNDSDSDNDERTVADGGDEG</sequence>
<proteinExistence type="predicted"/>
<dbReference type="Pfam" id="PF22939">
    <property type="entry name" value="WHD_GPIID"/>
    <property type="match status" value="1"/>
</dbReference>
<dbReference type="SMART" id="SM00248">
    <property type="entry name" value="ANK"/>
    <property type="match status" value="21"/>
</dbReference>
<dbReference type="SUPFAM" id="SSF52540">
    <property type="entry name" value="P-loop containing nucleoside triphosphate hydrolases"/>
    <property type="match status" value="1"/>
</dbReference>